<proteinExistence type="predicted"/>
<dbReference type="OrthoDB" id="2971284at2"/>
<accession>A0A511WR47</accession>
<evidence type="ECO:0000313" key="2">
    <source>
        <dbReference type="Proteomes" id="UP000321886"/>
    </source>
</evidence>
<dbReference type="EMBL" id="BJYD01000006">
    <property type="protein sequence ID" value="GEN52748.1"/>
    <property type="molecule type" value="Genomic_DNA"/>
</dbReference>
<sequence length="131" mass="14887">MNKKEGLILSFILLSFASLFIWYSSGAKSLTGQSQSWSSHYVGYEESGTMFRELTIIYTGEQNMDGLPVTYTVNSEPAWTGKEINWKGTKRLSGHQLYLESKCNDCRIALKSEMTITLNWEGKEEKLVLSK</sequence>
<protein>
    <submittedName>
        <fullName evidence="1">Uncharacterized protein</fullName>
    </submittedName>
</protein>
<gene>
    <name evidence="1" type="ORF">HFA01_10100</name>
</gene>
<dbReference type="Proteomes" id="UP000321886">
    <property type="component" value="Unassembled WGS sequence"/>
</dbReference>
<dbReference type="RefSeq" id="WP_146813814.1">
    <property type="nucleotide sequence ID" value="NZ_BJYD01000006.1"/>
</dbReference>
<name>A0A511WR47_9BACI</name>
<comment type="caution">
    <text evidence="1">The sequence shown here is derived from an EMBL/GenBank/DDBJ whole genome shotgun (WGS) entry which is preliminary data.</text>
</comment>
<reference evidence="1 2" key="1">
    <citation type="submission" date="2019-07" db="EMBL/GenBank/DDBJ databases">
        <title>Whole genome shotgun sequence of Halobacillus faecis NBRC 103569.</title>
        <authorList>
            <person name="Hosoyama A."/>
            <person name="Uohara A."/>
            <person name="Ohji S."/>
            <person name="Ichikawa N."/>
        </authorList>
    </citation>
    <scope>NUCLEOTIDE SEQUENCE [LARGE SCALE GENOMIC DNA]</scope>
    <source>
        <strain evidence="1 2">NBRC 103569</strain>
    </source>
</reference>
<organism evidence="1 2">
    <name type="scientific">Halobacillus faecis</name>
    <dbReference type="NCBI Taxonomy" id="360184"/>
    <lineage>
        <taxon>Bacteria</taxon>
        <taxon>Bacillati</taxon>
        <taxon>Bacillota</taxon>
        <taxon>Bacilli</taxon>
        <taxon>Bacillales</taxon>
        <taxon>Bacillaceae</taxon>
        <taxon>Halobacillus</taxon>
    </lineage>
</organism>
<evidence type="ECO:0000313" key="1">
    <source>
        <dbReference type="EMBL" id="GEN52748.1"/>
    </source>
</evidence>
<dbReference type="AlphaFoldDB" id="A0A511WR47"/>
<keyword evidence="2" id="KW-1185">Reference proteome</keyword>